<keyword evidence="3" id="KW-1185">Reference proteome</keyword>
<comment type="caution">
    <text evidence="2">The sequence shown here is derived from an EMBL/GenBank/DDBJ whole genome shotgun (WGS) entry which is preliminary data.</text>
</comment>
<reference evidence="2" key="1">
    <citation type="submission" date="2021-05" db="EMBL/GenBank/DDBJ databases">
        <title>The genome of the haptophyte Pavlova lutheri (Diacronema luteri, Pavlovales) - a model for lipid biosynthesis in eukaryotic algae.</title>
        <authorList>
            <person name="Hulatt C.J."/>
            <person name="Posewitz M.C."/>
        </authorList>
    </citation>
    <scope>NUCLEOTIDE SEQUENCE</scope>
    <source>
        <strain evidence="2">NIVA-4/92</strain>
    </source>
</reference>
<name>A0A8J6C9F1_DIALT</name>
<accession>A0A8J6C9F1</accession>
<feature type="region of interest" description="Disordered" evidence="1">
    <location>
        <begin position="125"/>
        <end position="180"/>
    </location>
</feature>
<proteinExistence type="predicted"/>
<evidence type="ECO:0000313" key="3">
    <source>
        <dbReference type="Proteomes" id="UP000751190"/>
    </source>
</evidence>
<protein>
    <submittedName>
        <fullName evidence="2">Uncharacterized protein</fullName>
    </submittedName>
</protein>
<gene>
    <name evidence="2" type="ORF">KFE25_001129</name>
</gene>
<dbReference type="EMBL" id="JAGTXO010000025">
    <property type="protein sequence ID" value="KAG8461525.1"/>
    <property type="molecule type" value="Genomic_DNA"/>
</dbReference>
<dbReference type="AlphaFoldDB" id="A0A8J6C9F1"/>
<dbReference type="OrthoDB" id="10473488at2759"/>
<evidence type="ECO:0000313" key="2">
    <source>
        <dbReference type="EMBL" id="KAG8461525.1"/>
    </source>
</evidence>
<evidence type="ECO:0000256" key="1">
    <source>
        <dbReference type="SAM" id="MobiDB-lite"/>
    </source>
</evidence>
<organism evidence="2 3">
    <name type="scientific">Diacronema lutheri</name>
    <name type="common">Unicellular marine alga</name>
    <name type="synonym">Monochrysis lutheri</name>
    <dbReference type="NCBI Taxonomy" id="2081491"/>
    <lineage>
        <taxon>Eukaryota</taxon>
        <taxon>Haptista</taxon>
        <taxon>Haptophyta</taxon>
        <taxon>Pavlovophyceae</taxon>
        <taxon>Pavlovales</taxon>
        <taxon>Pavlovaceae</taxon>
        <taxon>Diacronema</taxon>
    </lineage>
</organism>
<dbReference type="Proteomes" id="UP000751190">
    <property type="component" value="Unassembled WGS sequence"/>
</dbReference>
<sequence length="180" mass="19018">MAADDAKKNEGKFVMNVQAEVARDMIRFADERRVEMQPLDLATISRWRAFASVQTFSWGVATSAVAYVGARLAAPRGPLPTASKAITVAAFIIGGASALPATAPQLIYDVQRLPTPFGEYVRESLKRHSAGRGPSSRPVGVGDETPPHGMAPGPDASPFDAAPPGAVNQWGDPIVHDADV</sequence>